<accession>A0AAD6C4H7</accession>
<sequence>MPHHPTHNYPKNVKKLDAQDGTPVTVAGVGFNSFFSSAMPTVIDASTSGGEGSIEANVYICTSTQQVLNSLEIDASIAVSTPWASFKDRLEFVSSLKTTTTTVVILATATLVRDSSSVTGATFYTPFTKAADLYARGGDSYVSSIARGGQYMAAYSFHAYDEETFQSLINSADANFSGLTSSFSASFDTSIKNIAQTTNVTSQFDQKGVGFSASRLPTQDKLVDFVLNFGTMELDAPALISFATTPYRSIPGCPSDFDQIYQYLNEYIDPTMSGNGYSDIEFLAKESLAIIKDVAQTYNYYGLGSIDPRFDTIPSDLHEIVDSISTWRKEVDSNPVSTTINPPAINTANLLQPTANFALIPGSFVAGGDGGGPFQDITPHMIPWGIAPASITIWGDSSSWLSRIQMTWETQDPNQPSFTHSWGLGQLGIGYPTIQLGPGEKITQLDMDTTRQLFLRRLFRPGGGGYIDQICPVYVQFAPATWTNPYVSSKLFSPTQLPHFPTQLTHFPPESDLVPSYPDHPSDRSPNEEEVLSLIGNWAQANYRTIQQVYLQRGGWEGWMQVNIAMLLNEYYPNVILQREEHVYTGSNMRADLTFKIAGEPTQVVELKVESLWQDASAGVSGFLAAYKKDIDKISNNQLVASLRPAKMYVIGLTCKDQVFQYMRNLSNWYPYANAFKYTCLVPTTGTEDALYMWWVVKSRRAGVWRGGERAGRVEREEDEGV</sequence>
<name>A0AAD6C4H7_9EURO</name>
<evidence type="ECO:0000256" key="1">
    <source>
        <dbReference type="SAM" id="MobiDB-lite"/>
    </source>
</evidence>
<dbReference type="AlphaFoldDB" id="A0AAD6C4H7"/>
<dbReference type="EMBL" id="JAPVEA010000007">
    <property type="protein sequence ID" value="KAJ5444395.1"/>
    <property type="molecule type" value="Genomic_DNA"/>
</dbReference>
<evidence type="ECO:0000313" key="3">
    <source>
        <dbReference type="Proteomes" id="UP001213681"/>
    </source>
</evidence>
<reference evidence="2" key="2">
    <citation type="journal article" date="2023" name="IMA Fungus">
        <title>Comparative genomic study of the Penicillium genus elucidates a diverse pangenome and 15 lateral gene transfer events.</title>
        <authorList>
            <person name="Petersen C."/>
            <person name="Sorensen T."/>
            <person name="Nielsen M.R."/>
            <person name="Sondergaard T.E."/>
            <person name="Sorensen J.L."/>
            <person name="Fitzpatrick D.A."/>
            <person name="Frisvad J.C."/>
            <person name="Nielsen K.L."/>
        </authorList>
    </citation>
    <scope>NUCLEOTIDE SEQUENCE</scope>
    <source>
        <strain evidence="2">IBT 16125</strain>
    </source>
</reference>
<evidence type="ECO:0000313" key="2">
    <source>
        <dbReference type="EMBL" id="KAJ5444395.1"/>
    </source>
</evidence>
<comment type="caution">
    <text evidence="2">The sequence shown here is derived from an EMBL/GenBank/DDBJ whole genome shotgun (WGS) entry which is preliminary data.</text>
</comment>
<dbReference type="Proteomes" id="UP001213681">
    <property type="component" value="Unassembled WGS sequence"/>
</dbReference>
<keyword evidence="3" id="KW-1185">Reference proteome</keyword>
<reference evidence="2" key="1">
    <citation type="submission" date="2022-12" db="EMBL/GenBank/DDBJ databases">
        <authorList>
            <person name="Petersen C."/>
        </authorList>
    </citation>
    <scope>NUCLEOTIDE SEQUENCE</scope>
    <source>
        <strain evidence="2">IBT 16125</strain>
    </source>
</reference>
<dbReference type="RefSeq" id="XP_056764475.1">
    <property type="nucleotide sequence ID" value="XM_056911649.1"/>
</dbReference>
<dbReference type="GeneID" id="81601892"/>
<proteinExistence type="predicted"/>
<organism evidence="2 3">
    <name type="scientific">Penicillium daleae</name>
    <dbReference type="NCBI Taxonomy" id="63821"/>
    <lineage>
        <taxon>Eukaryota</taxon>
        <taxon>Fungi</taxon>
        <taxon>Dikarya</taxon>
        <taxon>Ascomycota</taxon>
        <taxon>Pezizomycotina</taxon>
        <taxon>Eurotiomycetes</taxon>
        <taxon>Eurotiomycetidae</taxon>
        <taxon>Eurotiales</taxon>
        <taxon>Aspergillaceae</taxon>
        <taxon>Penicillium</taxon>
    </lineage>
</organism>
<gene>
    <name evidence="2" type="ORF">N7458_008267</name>
</gene>
<feature type="region of interest" description="Disordered" evidence="1">
    <location>
        <begin position="508"/>
        <end position="528"/>
    </location>
</feature>
<protein>
    <submittedName>
        <fullName evidence="2">Uncharacterized protein</fullName>
    </submittedName>
</protein>